<evidence type="ECO:0000259" key="6">
    <source>
        <dbReference type="Pfam" id="PF00441"/>
    </source>
</evidence>
<gene>
    <name evidence="7" type="ORF">NLU14_05250</name>
</gene>
<dbReference type="SUPFAM" id="SSF47203">
    <property type="entry name" value="Acyl-CoA dehydrogenase C-terminal domain-like"/>
    <property type="match status" value="1"/>
</dbReference>
<dbReference type="EMBL" id="JANCMW010000002">
    <property type="protein sequence ID" value="MDF0749633.1"/>
    <property type="molecule type" value="Genomic_DNA"/>
</dbReference>
<dbReference type="Gene3D" id="1.10.540.10">
    <property type="entry name" value="Acyl-CoA dehydrogenase/oxidase, N-terminal domain"/>
    <property type="match status" value="1"/>
</dbReference>
<evidence type="ECO:0000313" key="8">
    <source>
        <dbReference type="Proteomes" id="UP001143391"/>
    </source>
</evidence>
<proteinExistence type="inferred from homology"/>
<keyword evidence="3" id="KW-0285">Flavoprotein</keyword>
<dbReference type="RefSeq" id="WP_275705121.1">
    <property type="nucleotide sequence ID" value="NZ_JANCMW010000002.1"/>
</dbReference>
<evidence type="ECO:0000313" key="7">
    <source>
        <dbReference type="EMBL" id="MDF0749633.1"/>
    </source>
</evidence>
<keyword evidence="8" id="KW-1185">Reference proteome</keyword>
<comment type="cofactor">
    <cofactor evidence="1">
        <name>FAD</name>
        <dbReference type="ChEBI" id="CHEBI:57692"/>
    </cofactor>
</comment>
<evidence type="ECO:0000256" key="2">
    <source>
        <dbReference type="ARBA" id="ARBA00009347"/>
    </source>
</evidence>
<dbReference type="SUPFAM" id="SSF56645">
    <property type="entry name" value="Acyl-CoA dehydrogenase NM domain-like"/>
    <property type="match status" value="1"/>
</dbReference>
<dbReference type="PANTHER" id="PTHR43884">
    <property type="entry name" value="ACYL-COA DEHYDROGENASE"/>
    <property type="match status" value="1"/>
</dbReference>
<evidence type="ECO:0000256" key="5">
    <source>
        <dbReference type="ARBA" id="ARBA00023002"/>
    </source>
</evidence>
<keyword evidence="5" id="KW-0560">Oxidoreductase</keyword>
<dbReference type="InterPro" id="IPR009075">
    <property type="entry name" value="AcylCo_DH/oxidase_C"/>
</dbReference>
<sequence>MEQTDQLILDTAYRLFSDHCGAEVVNQAEIGEPPGKLHDAVMAAGLPLAWVPEKAGGVGGSLALGFNLIRQAASFAVPVPLVDTMVANLVLAESGLEVADTWAALVFDGGQLPVVDNGTVTGVVNNAPGVVSGSLLVVPVSDQGLVRVATFAFDNLAIEESESLAGEARARVTMEGASPVQLSPVVDGMTEDGLRQFCALVRASQIAGAFEKITGLTVGYVKERQQFGRPLGKFQAIQHKVADIAGECALANAAVEQAIRMLSEHHEPFSGDNVAFLPVATAKVVTSEGAATVSRLAHQSHGAMGFSFEYPLQQYSRRIWSWREEYGSEFYWSERIGMSVANDICHGRAEAGQVWDIVSR</sequence>
<evidence type="ECO:0000256" key="4">
    <source>
        <dbReference type="ARBA" id="ARBA00022827"/>
    </source>
</evidence>
<dbReference type="InterPro" id="IPR009100">
    <property type="entry name" value="AcylCoA_DH/oxidase_NM_dom_sf"/>
</dbReference>
<evidence type="ECO:0000256" key="1">
    <source>
        <dbReference type="ARBA" id="ARBA00001974"/>
    </source>
</evidence>
<reference evidence="7" key="1">
    <citation type="submission" date="2022-07" db="EMBL/GenBank/DDBJ databases">
        <title>Marinobacter iranensis a new bacterium isolate from a hipersaline lake in Iran.</title>
        <authorList>
            <person name="Mohammad A.M.A."/>
            <person name="Cristina S.-P."/>
            <person name="Antonio V."/>
        </authorList>
    </citation>
    <scope>NUCLEOTIDE SEQUENCE</scope>
    <source>
        <strain evidence="7">71-i</strain>
    </source>
</reference>
<dbReference type="Gene3D" id="1.20.140.10">
    <property type="entry name" value="Butyryl-CoA Dehydrogenase, subunit A, domain 3"/>
    <property type="match status" value="1"/>
</dbReference>
<dbReference type="Proteomes" id="UP001143391">
    <property type="component" value="Unassembled WGS sequence"/>
</dbReference>
<accession>A0ABT5Y7M2</accession>
<protein>
    <recommendedName>
        <fullName evidence="6">Acyl-CoA dehydrogenase/oxidase C-terminal domain-containing protein</fullName>
    </recommendedName>
</protein>
<name>A0ABT5Y7M2_9GAMM</name>
<comment type="similarity">
    <text evidence="2">Belongs to the acyl-CoA dehydrogenase family.</text>
</comment>
<evidence type="ECO:0000256" key="3">
    <source>
        <dbReference type="ARBA" id="ARBA00022630"/>
    </source>
</evidence>
<comment type="caution">
    <text evidence="7">The sequence shown here is derived from an EMBL/GenBank/DDBJ whole genome shotgun (WGS) entry which is preliminary data.</text>
</comment>
<dbReference type="InterPro" id="IPR036250">
    <property type="entry name" value="AcylCo_DH-like_C"/>
</dbReference>
<dbReference type="Pfam" id="PF00441">
    <property type="entry name" value="Acyl-CoA_dh_1"/>
    <property type="match status" value="1"/>
</dbReference>
<organism evidence="7 8">
    <name type="scientific">Marinobacter iranensis</name>
    <dbReference type="NCBI Taxonomy" id="2962607"/>
    <lineage>
        <taxon>Bacteria</taxon>
        <taxon>Pseudomonadati</taxon>
        <taxon>Pseudomonadota</taxon>
        <taxon>Gammaproteobacteria</taxon>
        <taxon>Pseudomonadales</taxon>
        <taxon>Marinobacteraceae</taxon>
        <taxon>Marinobacter</taxon>
    </lineage>
</organism>
<feature type="domain" description="Acyl-CoA dehydrogenase/oxidase C-terminal" evidence="6">
    <location>
        <begin position="202"/>
        <end position="319"/>
    </location>
</feature>
<keyword evidence="4" id="KW-0274">FAD</keyword>
<dbReference type="InterPro" id="IPR037069">
    <property type="entry name" value="AcylCoA_DH/ox_N_sf"/>
</dbReference>
<dbReference type="PANTHER" id="PTHR43884:SF20">
    <property type="entry name" value="ACYL-COA DEHYDROGENASE FADE28"/>
    <property type="match status" value="1"/>
</dbReference>